<dbReference type="PROSITE" id="PS00552">
    <property type="entry name" value="HTH_MERR_1"/>
    <property type="match status" value="1"/>
</dbReference>
<keyword evidence="1 3" id="KW-0238">DNA-binding</keyword>
<dbReference type="GO" id="GO:0003677">
    <property type="term" value="F:DNA binding"/>
    <property type="evidence" value="ECO:0007669"/>
    <property type="project" value="UniProtKB-KW"/>
</dbReference>
<evidence type="ECO:0000313" key="4">
    <source>
        <dbReference type="Proteomes" id="UP000798951"/>
    </source>
</evidence>
<dbReference type="InterPro" id="IPR009061">
    <property type="entry name" value="DNA-bd_dom_put_sf"/>
</dbReference>
<organism evidence="3 4">
    <name type="scientific">Nocardia caishijiensis</name>
    <dbReference type="NCBI Taxonomy" id="184756"/>
    <lineage>
        <taxon>Bacteria</taxon>
        <taxon>Bacillati</taxon>
        <taxon>Actinomycetota</taxon>
        <taxon>Actinomycetes</taxon>
        <taxon>Mycobacteriales</taxon>
        <taxon>Nocardiaceae</taxon>
        <taxon>Nocardia</taxon>
    </lineage>
</organism>
<dbReference type="PANTHER" id="PTHR30204:SF93">
    <property type="entry name" value="HTH MERR-TYPE DOMAIN-CONTAINING PROTEIN"/>
    <property type="match status" value="1"/>
</dbReference>
<protein>
    <submittedName>
        <fullName evidence="3">DNA-binding transcriptional MerR regulator</fullName>
    </submittedName>
</protein>
<dbReference type="SUPFAM" id="SSF46955">
    <property type="entry name" value="Putative DNA-binding domain"/>
    <property type="match status" value="2"/>
</dbReference>
<accession>A0ABQ6YGL4</accession>
<keyword evidence="4" id="KW-1185">Reference proteome</keyword>
<comment type="caution">
    <text evidence="3">The sequence shown here is derived from an EMBL/GenBank/DDBJ whole genome shotgun (WGS) entry which is preliminary data.</text>
</comment>
<dbReference type="Pfam" id="PF00376">
    <property type="entry name" value="MerR"/>
    <property type="match status" value="1"/>
</dbReference>
<evidence type="ECO:0000313" key="3">
    <source>
        <dbReference type="EMBL" id="KAF0844943.1"/>
    </source>
</evidence>
<evidence type="ECO:0000256" key="1">
    <source>
        <dbReference type="ARBA" id="ARBA00023125"/>
    </source>
</evidence>
<dbReference type="Pfam" id="PF13411">
    <property type="entry name" value="MerR_1"/>
    <property type="match status" value="1"/>
</dbReference>
<dbReference type="EMBL" id="VMSD01000010">
    <property type="protein sequence ID" value="KAF0844943.1"/>
    <property type="molecule type" value="Genomic_DNA"/>
</dbReference>
<name>A0ABQ6YGL4_9NOCA</name>
<dbReference type="PROSITE" id="PS50937">
    <property type="entry name" value="HTH_MERR_2"/>
    <property type="match status" value="2"/>
</dbReference>
<dbReference type="PANTHER" id="PTHR30204">
    <property type="entry name" value="REDOX-CYCLING DRUG-SENSING TRANSCRIPTIONAL ACTIVATOR SOXR"/>
    <property type="match status" value="1"/>
</dbReference>
<dbReference type="InterPro" id="IPR047057">
    <property type="entry name" value="MerR_fam"/>
</dbReference>
<dbReference type="Proteomes" id="UP000798951">
    <property type="component" value="Unassembled WGS sequence"/>
</dbReference>
<feature type="domain" description="HTH merR-type" evidence="2">
    <location>
        <begin position="3"/>
        <end position="44"/>
    </location>
</feature>
<proteinExistence type="predicted"/>
<feature type="domain" description="HTH merR-type" evidence="2">
    <location>
        <begin position="122"/>
        <end position="191"/>
    </location>
</feature>
<dbReference type="RefSeq" id="WP_067986991.1">
    <property type="nucleotide sequence ID" value="NZ_VMSD01000010.1"/>
</dbReference>
<evidence type="ECO:0000259" key="2">
    <source>
        <dbReference type="PROSITE" id="PS50937"/>
    </source>
</evidence>
<reference evidence="3 4" key="1">
    <citation type="submission" date="2019-07" db="EMBL/GenBank/DDBJ databases">
        <title>Genomic Encyclopedia of Type Strains, Phase IV (KMG-IV): sequencing the most valuable type-strain genomes for metagenomic binning, comparative biology and taxonomic classification.</title>
        <authorList>
            <person name="Goeker M."/>
        </authorList>
    </citation>
    <scope>NUCLEOTIDE SEQUENCE [LARGE SCALE GENOMIC DNA]</scope>
    <source>
        <strain evidence="3 4">DSM 44831</strain>
    </source>
</reference>
<dbReference type="InterPro" id="IPR000551">
    <property type="entry name" value="MerR-type_HTH_dom"/>
</dbReference>
<dbReference type="SMART" id="SM00422">
    <property type="entry name" value="HTH_MERR"/>
    <property type="match status" value="2"/>
</dbReference>
<gene>
    <name evidence="3" type="ORF">FNL39_110175</name>
</gene>
<sequence>MRKLRPSDLAQEHGISTQAVRNYERDGCLPPADRTPSGYRVYTDLHAAALRAYLTLVPAFGHVAASRMMRALHDDDLDTALTEVDRAHVRLLEDRETLTSVRRAVDHLGLESPSPTADPAAVYTIGELASHLGLSPATLRAWEAAGILSPMRDSGTGYRQYDSTDRRDARLATILRRGGYRLDHIARVVAQVRAAGSLEALDAALGVWQAELTERSVGMLGAGGVLRRYVAVLGCN</sequence>
<dbReference type="Gene3D" id="1.10.1660.10">
    <property type="match status" value="2"/>
</dbReference>